<keyword evidence="3" id="KW-1185">Reference proteome</keyword>
<reference evidence="1" key="1">
    <citation type="submission" date="2023-06" db="EMBL/GenBank/DDBJ databases">
        <authorList>
            <person name="Kurt Z."/>
        </authorList>
    </citation>
    <scope>NUCLEOTIDE SEQUENCE</scope>
</reference>
<gene>
    <name evidence="1" type="ORF">HINF_LOCUS27201</name>
    <name evidence="2" type="ORF">HINF_LOCUS50869</name>
</gene>
<name>A0AA86PIA7_9EUKA</name>
<protein>
    <submittedName>
        <fullName evidence="2">Hypothetical_protein</fullName>
    </submittedName>
</protein>
<reference evidence="2 3" key="2">
    <citation type="submission" date="2024-07" db="EMBL/GenBank/DDBJ databases">
        <authorList>
            <person name="Akdeniz Z."/>
        </authorList>
    </citation>
    <scope>NUCLEOTIDE SEQUENCE [LARGE SCALE GENOMIC DNA]</scope>
</reference>
<sequence>MVYVIISSNNYLSRNVLSSPSGGFWVDILQQRSLGSKNYSQYFNQRWSANKLSYPILISSNSENGAYKGNNINVANNAEYLALFKLHLLDHVYIFVFVVLDMQHRSQELHQLTYQLVITIFPGVPRMAFPFQIPNLSIFVLSIPQLKSENRRNSLLSQVLVMRVQPMQKS</sequence>
<dbReference type="Proteomes" id="UP001642409">
    <property type="component" value="Unassembled WGS sequence"/>
</dbReference>
<dbReference type="AlphaFoldDB" id="A0AA86PIA7"/>
<dbReference type="EMBL" id="CATOUU010000666">
    <property type="protein sequence ID" value="CAI9939556.1"/>
    <property type="molecule type" value="Genomic_DNA"/>
</dbReference>
<dbReference type="EMBL" id="CAXDID020000246">
    <property type="protein sequence ID" value="CAL6063432.1"/>
    <property type="molecule type" value="Genomic_DNA"/>
</dbReference>
<evidence type="ECO:0000313" key="3">
    <source>
        <dbReference type="Proteomes" id="UP001642409"/>
    </source>
</evidence>
<evidence type="ECO:0000313" key="2">
    <source>
        <dbReference type="EMBL" id="CAL6063432.1"/>
    </source>
</evidence>
<comment type="caution">
    <text evidence="1">The sequence shown here is derived from an EMBL/GenBank/DDBJ whole genome shotgun (WGS) entry which is preliminary data.</text>
</comment>
<proteinExistence type="predicted"/>
<accession>A0AA86PIA7</accession>
<organism evidence="1">
    <name type="scientific">Hexamita inflata</name>
    <dbReference type="NCBI Taxonomy" id="28002"/>
    <lineage>
        <taxon>Eukaryota</taxon>
        <taxon>Metamonada</taxon>
        <taxon>Diplomonadida</taxon>
        <taxon>Hexamitidae</taxon>
        <taxon>Hexamitinae</taxon>
        <taxon>Hexamita</taxon>
    </lineage>
</organism>
<evidence type="ECO:0000313" key="1">
    <source>
        <dbReference type="EMBL" id="CAI9939556.1"/>
    </source>
</evidence>